<organism evidence="2 3">
    <name type="scientific">Streptomyces endophyticus</name>
    <dbReference type="NCBI Taxonomy" id="714166"/>
    <lineage>
        <taxon>Bacteria</taxon>
        <taxon>Bacillati</taxon>
        <taxon>Actinomycetota</taxon>
        <taxon>Actinomycetes</taxon>
        <taxon>Kitasatosporales</taxon>
        <taxon>Streptomycetaceae</taxon>
        <taxon>Streptomyces</taxon>
    </lineage>
</organism>
<dbReference type="SUPFAM" id="SSF55729">
    <property type="entry name" value="Acyl-CoA N-acyltransferases (Nat)"/>
    <property type="match status" value="1"/>
</dbReference>
<dbReference type="Pfam" id="PF00583">
    <property type="entry name" value="Acetyltransf_1"/>
    <property type="match status" value="1"/>
</dbReference>
<feature type="domain" description="N-acetyltransferase" evidence="1">
    <location>
        <begin position="25"/>
        <end position="134"/>
    </location>
</feature>
<proteinExistence type="predicted"/>
<evidence type="ECO:0000313" key="3">
    <source>
        <dbReference type="Proteomes" id="UP001354931"/>
    </source>
</evidence>
<keyword evidence="2" id="KW-0012">Acyltransferase</keyword>
<sequence length="182" mass="20278">MAEAYLRRFTRWQADQQREAVADVYMTAYRDAAGAEYRDRAGFLRRFEQHVRHDGFDMAVADASGLVGCAYGFRLEPDGAWWADFPVEAPPRTSELAASGRVFVLTEVMVQPAHRRHGVATRLGDLLLSRHAQDLVVAGVDLDRTTTGIRELLRAWGWKQLPVTGPGVGASGREAWARGPLR</sequence>
<dbReference type="RefSeq" id="WP_326014495.1">
    <property type="nucleotide sequence ID" value="NZ_JAOZYC010000024.1"/>
</dbReference>
<dbReference type="InterPro" id="IPR016181">
    <property type="entry name" value="Acyl_CoA_acyltransferase"/>
</dbReference>
<reference evidence="2 3" key="1">
    <citation type="submission" date="2022-10" db="EMBL/GenBank/DDBJ databases">
        <authorList>
            <person name="Xie J."/>
            <person name="Shen N."/>
        </authorList>
    </citation>
    <scope>NUCLEOTIDE SEQUENCE [LARGE SCALE GENOMIC DNA]</scope>
    <source>
        <strain evidence="2 3">YIM65594</strain>
    </source>
</reference>
<keyword evidence="2" id="KW-0808">Transferase</keyword>
<comment type="caution">
    <text evidence="2">The sequence shown here is derived from an EMBL/GenBank/DDBJ whole genome shotgun (WGS) entry which is preliminary data.</text>
</comment>
<name>A0ABU6EYT3_9ACTN</name>
<protein>
    <submittedName>
        <fullName evidence="2">GNAT family N-acetyltransferase</fullName>
        <ecNumber evidence="2">2.3.1.-</ecNumber>
    </submittedName>
</protein>
<dbReference type="EC" id="2.3.1.-" evidence="2"/>
<dbReference type="Gene3D" id="3.40.630.30">
    <property type="match status" value="1"/>
</dbReference>
<accession>A0ABU6EYT3</accession>
<dbReference type="EMBL" id="JAOZYC010000024">
    <property type="protein sequence ID" value="MEB8336862.1"/>
    <property type="molecule type" value="Genomic_DNA"/>
</dbReference>
<evidence type="ECO:0000313" key="2">
    <source>
        <dbReference type="EMBL" id="MEB8336862.1"/>
    </source>
</evidence>
<keyword evidence="3" id="KW-1185">Reference proteome</keyword>
<dbReference type="InterPro" id="IPR000182">
    <property type="entry name" value="GNAT_dom"/>
</dbReference>
<evidence type="ECO:0000259" key="1">
    <source>
        <dbReference type="Pfam" id="PF00583"/>
    </source>
</evidence>
<gene>
    <name evidence="2" type="ORF">OKJ99_04945</name>
</gene>
<dbReference type="Proteomes" id="UP001354931">
    <property type="component" value="Unassembled WGS sequence"/>
</dbReference>
<dbReference type="GO" id="GO:0016746">
    <property type="term" value="F:acyltransferase activity"/>
    <property type="evidence" value="ECO:0007669"/>
    <property type="project" value="UniProtKB-KW"/>
</dbReference>